<organism evidence="1 2">
    <name type="scientific">Linum trigynum</name>
    <dbReference type="NCBI Taxonomy" id="586398"/>
    <lineage>
        <taxon>Eukaryota</taxon>
        <taxon>Viridiplantae</taxon>
        <taxon>Streptophyta</taxon>
        <taxon>Embryophyta</taxon>
        <taxon>Tracheophyta</taxon>
        <taxon>Spermatophyta</taxon>
        <taxon>Magnoliopsida</taxon>
        <taxon>eudicotyledons</taxon>
        <taxon>Gunneridae</taxon>
        <taxon>Pentapetalae</taxon>
        <taxon>rosids</taxon>
        <taxon>fabids</taxon>
        <taxon>Malpighiales</taxon>
        <taxon>Linaceae</taxon>
        <taxon>Linum</taxon>
    </lineage>
</organism>
<evidence type="ECO:0000313" key="1">
    <source>
        <dbReference type="EMBL" id="CAL1406903.1"/>
    </source>
</evidence>
<name>A0AAV2GAP7_9ROSI</name>
<sequence length="71" mass="7603">MRSALIVALTAPASCGLRSVARIAEVASGPPLDRCLILRSPSPLPRKHRTHIPGAVSSLTWRKTHLQGAVR</sequence>
<gene>
    <name evidence="1" type="ORF">LTRI10_LOCUS46597</name>
</gene>
<evidence type="ECO:0000313" key="2">
    <source>
        <dbReference type="Proteomes" id="UP001497516"/>
    </source>
</evidence>
<protein>
    <recommendedName>
        <fullName evidence="3">Secreted protein</fullName>
    </recommendedName>
</protein>
<dbReference type="EMBL" id="OZ034821">
    <property type="protein sequence ID" value="CAL1406903.1"/>
    <property type="molecule type" value="Genomic_DNA"/>
</dbReference>
<keyword evidence="2" id="KW-1185">Reference proteome</keyword>
<proteinExistence type="predicted"/>
<dbReference type="AlphaFoldDB" id="A0AAV2GAP7"/>
<dbReference type="Proteomes" id="UP001497516">
    <property type="component" value="Chromosome 8"/>
</dbReference>
<evidence type="ECO:0008006" key="3">
    <source>
        <dbReference type="Google" id="ProtNLM"/>
    </source>
</evidence>
<accession>A0AAV2GAP7</accession>
<reference evidence="1 2" key="1">
    <citation type="submission" date="2024-04" db="EMBL/GenBank/DDBJ databases">
        <authorList>
            <person name="Fracassetti M."/>
        </authorList>
    </citation>
    <scope>NUCLEOTIDE SEQUENCE [LARGE SCALE GENOMIC DNA]</scope>
</reference>